<organism evidence="3 4">
    <name type="scientific">Mogibacterium timidum ATCC 33093</name>
    <dbReference type="NCBI Taxonomy" id="1401079"/>
    <lineage>
        <taxon>Bacteria</taxon>
        <taxon>Bacillati</taxon>
        <taxon>Bacillota</taxon>
        <taxon>Clostridia</taxon>
        <taxon>Peptostreptococcales</taxon>
        <taxon>Anaerovoracaceae</taxon>
        <taxon>Mogibacterium</taxon>
    </lineage>
</organism>
<proteinExistence type="inferred from homology"/>
<dbReference type="RefSeq" id="WP_036380079.1">
    <property type="nucleotide sequence ID" value="NZ_JALU01000007.1"/>
</dbReference>
<evidence type="ECO:0000313" key="3">
    <source>
        <dbReference type="EMBL" id="EUC53133.1"/>
    </source>
</evidence>
<dbReference type="EMBL" id="JALU01000007">
    <property type="protein sequence ID" value="EUC53133.1"/>
    <property type="molecule type" value="Genomic_DNA"/>
</dbReference>
<dbReference type="InterPro" id="IPR009620">
    <property type="entry name" value="UPF0236"/>
</dbReference>
<feature type="compositionally biased region" description="Basic and acidic residues" evidence="2">
    <location>
        <begin position="107"/>
        <end position="117"/>
    </location>
</feature>
<dbReference type="Proteomes" id="UP000022645">
    <property type="component" value="Unassembled WGS sequence"/>
</dbReference>
<evidence type="ECO:0000313" key="4">
    <source>
        <dbReference type="Proteomes" id="UP000022645"/>
    </source>
</evidence>
<comment type="caution">
    <text evidence="3">The sequence shown here is derived from an EMBL/GenBank/DDBJ whole genome shotgun (WGS) entry which is preliminary data.</text>
</comment>
<evidence type="ECO:0000256" key="2">
    <source>
        <dbReference type="SAM" id="MobiDB-lite"/>
    </source>
</evidence>
<accession>X8ISP8</accession>
<protein>
    <submittedName>
        <fullName evidence="3">PF06782 domain protein</fullName>
    </submittedName>
</protein>
<evidence type="ECO:0000256" key="1">
    <source>
        <dbReference type="ARBA" id="ARBA00006539"/>
    </source>
</evidence>
<name>X8ISP8_9FIRM</name>
<gene>
    <name evidence="3" type="ORF">HMPREF0581_0960</name>
</gene>
<sequence>MDILNKEEITFKDLEQIIYEIVCKEAREFTAALLDNIDGQLHQDRDKKMYRDKGYRQTTIKTVYIEIEYSRQVSAAKTEEGKNASLFLLDKELGVDQTAGKRRKESARHGDKSRDDI</sequence>
<comment type="similarity">
    <text evidence="1">Belongs to the UPF0236 family.</text>
</comment>
<feature type="region of interest" description="Disordered" evidence="2">
    <location>
        <begin position="98"/>
        <end position="117"/>
    </location>
</feature>
<dbReference type="AlphaFoldDB" id="X8ISP8"/>
<reference evidence="3 4" key="1">
    <citation type="submission" date="2014-01" db="EMBL/GenBank/DDBJ databases">
        <authorList>
            <person name="Durkin A.S."/>
            <person name="McCorrison J."/>
            <person name="Torralba M."/>
            <person name="Gillis M."/>
            <person name="Haft D.H."/>
            <person name="Methe B."/>
            <person name="Sutton G."/>
            <person name="Nelson K.E."/>
        </authorList>
    </citation>
    <scope>NUCLEOTIDE SEQUENCE [LARGE SCALE GENOMIC DNA]</scope>
    <source>
        <strain evidence="3 4">ATCC 33093</strain>
    </source>
</reference>
<dbReference type="Pfam" id="PF06782">
    <property type="entry name" value="UPF0236"/>
    <property type="match status" value="1"/>
</dbReference>